<dbReference type="InterPro" id="IPR050670">
    <property type="entry name" value="STAM"/>
</dbReference>
<evidence type="ECO:0000259" key="4">
    <source>
        <dbReference type="PROSITE" id="PS50002"/>
    </source>
</evidence>
<dbReference type="PRINTS" id="PR00452">
    <property type="entry name" value="SH3DOMAIN"/>
</dbReference>
<organism evidence="5 6">
    <name type="scientific">Glomus cerebriforme</name>
    <dbReference type="NCBI Taxonomy" id="658196"/>
    <lineage>
        <taxon>Eukaryota</taxon>
        <taxon>Fungi</taxon>
        <taxon>Fungi incertae sedis</taxon>
        <taxon>Mucoromycota</taxon>
        <taxon>Glomeromycotina</taxon>
        <taxon>Glomeromycetes</taxon>
        <taxon>Glomerales</taxon>
        <taxon>Glomeraceae</taxon>
        <taxon>Glomus</taxon>
    </lineage>
</organism>
<feature type="compositionally biased region" description="Polar residues" evidence="3">
    <location>
        <begin position="169"/>
        <end position="187"/>
    </location>
</feature>
<dbReference type="InterPro" id="IPR001452">
    <property type="entry name" value="SH3_domain"/>
</dbReference>
<sequence>MMHSSNPPPLNTSFPTVPPSKRASVVFEPYVLYMISSVIRDLQFLCQQGYISIAALEEIIERLPKPVVHPAPHTPPAPSPSSSPIPQSESPSVSIKSDTSQKRNSNNSIIQRPISTSSQNSQLQQQQQQQQQQKQEQPLHSLAQNKSIAEEEIQKQSSSLTATPPPLHNSPQLQQNDDVVNAGQPQLESIPKPAVPSRASVFQPITPPQSNSNISPTPISNTGAILATRPLPLPPNASSSSPPRPQPLPVFNNKHEEAEYEKSINRQQFKDTVLPAYSLAIVEAMWDFIGDDVGDLSFSKGDIVEVVEYVNVDWWKGRIQGTSKIGIFPKIYTKIL</sequence>
<evidence type="ECO:0000256" key="2">
    <source>
        <dbReference type="PROSITE-ProRule" id="PRU00192"/>
    </source>
</evidence>
<protein>
    <recommendedName>
        <fullName evidence="4">SH3 domain-containing protein</fullName>
    </recommendedName>
</protein>
<feature type="compositionally biased region" description="Low complexity" evidence="3">
    <location>
        <begin position="208"/>
        <end position="222"/>
    </location>
</feature>
<dbReference type="SUPFAM" id="SSF50044">
    <property type="entry name" value="SH3-domain"/>
    <property type="match status" value="1"/>
</dbReference>
<evidence type="ECO:0000313" key="6">
    <source>
        <dbReference type="Proteomes" id="UP000265703"/>
    </source>
</evidence>
<feature type="region of interest" description="Disordered" evidence="3">
    <location>
        <begin position="67"/>
        <end position="246"/>
    </location>
</feature>
<name>A0A397T496_9GLOM</name>
<dbReference type="CDD" id="cd00174">
    <property type="entry name" value="SH3"/>
    <property type="match status" value="1"/>
</dbReference>
<dbReference type="PANTHER" id="PTHR45929">
    <property type="entry name" value="JAK PATHWAY SIGNAL TRANSDUCTION ADAPTOR MOLECULE"/>
    <property type="match status" value="1"/>
</dbReference>
<dbReference type="OrthoDB" id="10255964at2759"/>
<evidence type="ECO:0000256" key="1">
    <source>
        <dbReference type="ARBA" id="ARBA00022443"/>
    </source>
</evidence>
<dbReference type="AlphaFoldDB" id="A0A397T496"/>
<dbReference type="Gene3D" id="2.30.30.40">
    <property type="entry name" value="SH3 Domains"/>
    <property type="match status" value="1"/>
</dbReference>
<dbReference type="Proteomes" id="UP000265703">
    <property type="component" value="Unassembled WGS sequence"/>
</dbReference>
<accession>A0A397T496</accession>
<comment type="caution">
    <text evidence="5">The sequence shown here is derived from an EMBL/GenBank/DDBJ whole genome shotgun (WGS) entry which is preliminary data.</text>
</comment>
<dbReference type="PANTHER" id="PTHR45929:SF7">
    <property type="entry name" value="LAS SEVENTEEN-BINDING PROTEIN 1"/>
    <property type="match status" value="1"/>
</dbReference>
<dbReference type="InterPro" id="IPR036028">
    <property type="entry name" value="SH3-like_dom_sf"/>
</dbReference>
<feature type="compositionally biased region" description="Low complexity" evidence="3">
    <location>
        <begin position="84"/>
        <end position="94"/>
    </location>
</feature>
<feature type="compositionally biased region" description="Polar residues" evidence="3">
    <location>
        <begin position="95"/>
        <end position="114"/>
    </location>
</feature>
<proteinExistence type="predicted"/>
<dbReference type="SMART" id="SM00326">
    <property type="entry name" value="SH3"/>
    <property type="match status" value="1"/>
</dbReference>
<feature type="compositionally biased region" description="Pro residues" evidence="3">
    <location>
        <begin position="67"/>
        <end position="83"/>
    </location>
</feature>
<dbReference type="Pfam" id="PF00018">
    <property type="entry name" value="SH3_1"/>
    <property type="match status" value="1"/>
</dbReference>
<dbReference type="STRING" id="658196.A0A397T496"/>
<keyword evidence="1 2" id="KW-0728">SH3 domain</keyword>
<gene>
    <name evidence="5" type="ORF">C1645_135355</name>
</gene>
<reference evidence="5 6" key="1">
    <citation type="submission" date="2018-06" db="EMBL/GenBank/DDBJ databases">
        <title>Comparative genomics reveals the genomic features of Rhizophagus irregularis, R. cerebriforme, R. diaphanum and Gigaspora rosea, and their symbiotic lifestyle signature.</title>
        <authorList>
            <person name="Morin E."/>
            <person name="San Clemente H."/>
            <person name="Chen E.C.H."/>
            <person name="De La Providencia I."/>
            <person name="Hainaut M."/>
            <person name="Kuo A."/>
            <person name="Kohler A."/>
            <person name="Murat C."/>
            <person name="Tang N."/>
            <person name="Roy S."/>
            <person name="Loubradou J."/>
            <person name="Henrissat B."/>
            <person name="Grigoriev I.V."/>
            <person name="Corradi N."/>
            <person name="Roux C."/>
            <person name="Martin F.M."/>
        </authorList>
    </citation>
    <scope>NUCLEOTIDE SEQUENCE [LARGE SCALE GENOMIC DNA]</scope>
    <source>
        <strain evidence="5 6">DAOM 227022</strain>
    </source>
</reference>
<dbReference type="EMBL" id="QKYT01000165">
    <property type="protein sequence ID" value="RIA90967.1"/>
    <property type="molecule type" value="Genomic_DNA"/>
</dbReference>
<feature type="compositionally biased region" description="Low complexity" evidence="3">
    <location>
        <begin position="115"/>
        <end position="136"/>
    </location>
</feature>
<evidence type="ECO:0000313" key="5">
    <source>
        <dbReference type="EMBL" id="RIA90967.1"/>
    </source>
</evidence>
<dbReference type="PROSITE" id="PS50002">
    <property type="entry name" value="SH3"/>
    <property type="match status" value="1"/>
</dbReference>
<keyword evidence="6" id="KW-1185">Reference proteome</keyword>
<evidence type="ECO:0000256" key="3">
    <source>
        <dbReference type="SAM" id="MobiDB-lite"/>
    </source>
</evidence>
<feature type="domain" description="SH3" evidence="4">
    <location>
        <begin position="277"/>
        <end position="336"/>
    </location>
</feature>